<dbReference type="RefSeq" id="WP_132697175.1">
    <property type="nucleotide sequence ID" value="NZ_SLVM01000047.1"/>
</dbReference>
<reference evidence="1 2" key="1">
    <citation type="submission" date="2019-03" db="EMBL/GenBank/DDBJ databases">
        <title>Genomic Encyclopedia of Type Strains, Phase IV (KMG-IV): sequencing the most valuable type-strain genomes for metagenomic binning, comparative biology and taxonomic classification.</title>
        <authorList>
            <person name="Goeker M."/>
        </authorList>
    </citation>
    <scope>NUCLEOTIDE SEQUENCE [LARGE SCALE GENOMIC DNA]</scope>
    <source>
        <strain evidence="1 2">DSM 21153</strain>
    </source>
</reference>
<dbReference type="AlphaFoldDB" id="A0A4R1YCD5"/>
<dbReference type="Proteomes" id="UP000295277">
    <property type="component" value="Unassembled WGS sequence"/>
</dbReference>
<sequence>MTPTAETATAIRADLAAHPGSALEDVAARTGVSFAEVLACLPADEAVQVPGQHFEEVMAEITRWGEITLVINTGDVILEAKGDLPAGSVAQGYFNLHGRPIGGHIRAGACAGVAFVSRGLFGMEARSVQFIDTRGGCMFKIYLGRDATRALIPAQVAAFEALRDRLAQAVAA</sequence>
<dbReference type="PIRSF" id="PIRSF030840">
    <property type="entry name" value="DUF1008"/>
    <property type="match status" value="1"/>
</dbReference>
<dbReference type="EMBL" id="SLVM01000047">
    <property type="protein sequence ID" value="TCM73675.1"/>
    <property type="molecule type" value="Genomic_DNA"/>
</dbReference>
<evidence type="ECO:0000313" key="1">
    <source>
        <dbReference type="EMBL" id="TCM73675.1"/>
    </source>
</evidence>
<dbReference type="InterPro" id="IPR010413">
    <property type="entry name" value="HutX-like"/>
</dbReference>
<accession>A0A4R1YCD5</accession>
<evidence type="ECO:0000313" key="2">
    <source>
        <dbReference type="Proteomes" id="UP000295277"/>
    </source>
</evidence>
<dbReference type="SUPFAM" id="SSF144064">
    <property type="entry name" value="Heme iron utilization protein-like"/>
    <property type="match status" value="1"/>
</dbReference>
<protein>
    <submittedName>
        <fullName evidence="1">Heme utilization protein HuvX</fullName>
    </submittedName>
</protein>
<name>A0A4R1YCD5_9RHOB</name>
<dbReference type="CDD" id="cd16829">
    <property type="entry name" value="ChuX_HutX-like"/>
    <property type="match status" value="1"/>
</dbReference>
<proteinExistence type="predicted"/>
<dbReference type="InterPro" id="IPR053733">
    <property type="entry name" value="Heme_Transport_Util_sf"/>
</dbReference>
<comment type="caution">
    <text evidence="1">The sequence shown here is derived from an EMBL/GenBank/DDBJ whole genome shotgun (WGS) entry which is preliminary data.</text>
</comment>
<dbReference type="OrthoDB" id="8781266at2"/>
<dbReference type="Pfam" id="PF06228">
    <property type="entry name" value="ChuX_HutX"/>
    <property type="match status" value="1"/>
</dbReference>
<keyword evidence="2" id="KW-1185">Reference proteome</keyword>
<organism evidence="1 2">
    <name type="scientific">Rhodovulum steppense</name>
    <dbReference type="NCBI Taxonomy" id="540251"/>
    <lineage>
        <taxon>Bacteria</taxon>
        <taxon>Pseudomonadati</taxon>
        <taxon>Pseudomonadota</taxon>
        <taxon>Alphaproteobacteria</taxon>
        <taxon>Rhodobacterales</taxon>
        <taxon>Paracoccaceae</taxon>
        <taxon>Rhodovulum</taxon>
    </lineage>
</organism>
<gene>
    <name evidence="1" type="ORF">EV216_1476</name>
</gene>
<dbReference type="NCBIfam" id="TIGR04108">
    <property type="entry name" value="HutX"/>
    <property type="match status" value="1"/>
</dbReference>
<dbReference type="Gene3D" id="3.40.1570.10">
    <property type="entry name" value="HemS/ChuS/ChuX like domains"/>
    <property type="match status" value="1"/>
</dbReference>